<evidence type="ECO:0000256" key="1">
    <source>
        <dbReference type="SAM" id="MobiDB-lite"/>
    </source>
</evidence>
<dbReference type="HOGENOM" id="CLU_219519_0_0_1"/>
<dbReference type="EMBL" id="KB740080">
    <property type="protein sequence ID" value="ENN81638.1"/>
    <property type="molecule type" value="Genomic_DNA"/>
</dbReference>
<name>N6TUC4_DENPD</name>
<sequence length="40" mass="5058">MRSKEYWDKTFEDRYEREKMNPERPPLKSHLRGKWQSSET</sequence>
<organism evidence="2">
    <name type="scientific">Dendroctonus ponderosae</name>
    <name type="common">Mountain pine beetle</name>
    <dbReference type="NCBI Taxonomy" id="77166"/>
    <lineage>
        <taxon>Eukaryota</taxon>
        <taxon>Metazoa</taxon>
        <taxon>Ecdysozoa</taxon>
        <taxon>Arthropoda</taxon>
        <taxon>Hexapoda</taxon>
        <taxon>Insecta</taxon>
        <taxon>Pterygota</taxon>
        <taxon>Neoptera</taxon>
        <taxon>Endopterygota</taxon>
        <taxon>Coleoptera</taxon>
        <taxon>Polyphaga</taxon>
        <taxon>Cucujiformia</taxon>
        <taxon>Curculionidae</taxon>
        <taxon>Scolytinae</taxon>
        <taxon>Dendroctonus</taxon>
    </lineage>
</organism>
<feature type="compositionally biased region" description="Basic and acidic residues" evidence="1">
    <location>
        <begin position="17"/>
        <end position="26"/>
    </location>
</feature>
<reference evidence="2" key="1">
    <citation type="journal article" date="2013" name="Genome Biol.">
        <title>Draft genome of the mountain pine beetle, Dendroctonus ponderosae Hopkins, a major forest pest.</title>
        <authorList>
            <person name="Keeling C.I."/>
            <person name="Yuen M.M."/>
            <person name="Liao N.Y."/>
            <person name="Docking T.R."/>
            <person name="Chan S.K."/>
            <person name="Taylor G.A."/>
            <person name="Palmquist D.L."/>
            <person name="Jackman S.D."/>
            <person name="Nguyen A."/>
            <person name="Li M."/>
            <person name="Henderson H."/>
            <person name="Janes J.K."/>
            <person name="Zhao Y."/>
            <person name="Pandoh P."/>
            <person name="Moore R."/>
            <person name="Sperling F.A."/>
            <person name="Huber D.P."/>
            <person name="Birol I."/>
            <person name="Jones S.J."/>
            <person name="Bohlmann J."/>
        </authorList>
    </citation>
    <scope>NUCLEOTIDE SEQUENCE</scope>
</reference>
<gene>
    <name evidence="2" type="ORF">YQE_01969</name>
</gene>
<feature type="region of interest" description="Disordered" evidence="1">
    <location>
        <begin position="17"/>
        <end position="40"/>
    </location>
</feature>
<evidence type="ECO:0000313" key="2">
    <source>
        <dbReference type="EMBL" id="ENN81638.1"/>
    </source>
</evidence>
<dbReference type="AlphaFoldDB" id="N6TUC4"/>
<proteinExistence type="predicted"/>
<protein>
    <submittedName>
        <fullName evidence="2">Uncharacterized protein</fullName>
    </submittedName>
</protein>
<accession>N6TUC4</accession>
<feature type="non-terminal residue" evidence="2">
    <location>
        <position position="1"/>
    </location>
</feature>